<dbReference type="AlphaFoldDB" id="A0AAN8WRF4"/>
<accession>A0AAN8WRF4</accession>
<feature type="transmembrane region" description="Helical" evidence="1">
    <location>
        <begin position="12"/>
        <end position="35"/>
    </location>
</feature>
<name>A0AAN8WRF4_HALRR</name>
<keyword evidence="1" id="KW-0812">Transmembrane</keyword>
<dbReference type="PANTHER" id="PTHR38001:SF1">
    <property type="entry name" value="PROTEIN CEBPZOS"/>
    <property type="match status" value="1"/>
</dbReference>
<gene>
    <name evidence="2" type="ORF">SK128_019782</name>
</gene>
<proteinExistence type="predicted"/>
<protein>
    <submittedName>
        <fullName evidence="2">Uncharacterized protein</fullName>
    </submittedName>
</protein>
<keyword evidence="1" id="KW-1133">Transmembrane helix</keyword>
<dbReference type="Proteomes" id="UP001381693">
    <property type="component" value="Unassembled WGS sequence"/>
</dbReference>
<evidence type="ECO:0000256" key="1">
    <source>
        <dbReference type="SAM" id="Phobius"/>
    </source>
</evidence>
<reference evidence="2 3" key="1">
    <citation type="submission" date="2023-11" db="EMBL/GenBank/DDBJ databases">
        <title>Halocaridina rubra genome assembly.</title>
        <authorList>
            <person name="Smith C."/>
        </authorList>
    </citation>
    <scope>NUCLEOTIDE SEQUENCE [LARGE SCALE GENOMIC DNA]</scope>
    <source>
        <strain evidence="2">EP-1</strain>
        <tissue evidence="2">Whole</tissue>
    </source>
</reference>
<dbReference type="InterPro" id="IPR037764">
    <property type="entry name" value="CEBPZOS"/>
</dbReference>
<comment type="caution">
    <text evidence="2">The sequence shown here is derived from an EMBL/GenBank/DDBJ whole genome shotgun (WGS) entry which is preliminary data.</text>
</comment>
<sequence>MRKHPKSHTFRLIKKGAAILFAAEVTIFAGCYYVYHRMNTQRDFRHYMSNNYPYALEAYYSVGEFFNSANKTRQIDQNIWIKQFPTSASSK</sequence>
<evidence type="ECO:0000313" key="2">
    <source>
        <dbReference type="EMBL" id="KAK7070890.1"/>
    </source>
</evidence>
<dbReference type="PANTHER" id="PTHR38001">
    <property type="entry name" value="PROTEIN CEBPZOS"/>
    <property type="match status" value="1"/>
</dbReference>
<keyword evidence="1" id="KW-0472">Membrane</keyword>
<organism evidence="2 3">
    <name type="scientific">Halocaridina rubra</name>
    <name type="common">Hawaiian red shrimp</name>
    <dbReference type="NCBI Taxonomy" id="373956"/>
    <lineage>
        <taxon>Eukaryota</taxon>
        <taxon>Metazoa</taxon>
        <taxon>Ecdysozoa</taxon>
        <taxon>Arthropoda</taxon>
        <taxon>Crustacea</taxon>
        <taxon>Multicrustacea</taxon>
        <taxon>Malacostraca</taxon>
        <taxon>Eumalacostraca</taxon>
        <taxon>Eucarida</taxon>
        <taxon>Decapoda</taxon>
        <taxon>Pleocyemata</taxon>
        <taxon>Caridea</taxon>
        <taxon>Atyoidea</taxon>
        <taxon>Atyidae</taxon>
        <taxon>Halocaridina</taxon>
    </lineage>
</organism>
<evidence type="ECO:0000313" key="3">
    <source>
        <dbReference type="Proteomes" id="UP001381693"/>
    </source>
</evidence>
<keyword evidence="3" id="KW-1185">Reference proteome</keyword>
<dbReference type="EMBL" id="JAXCGZ010015200">
    <property type="protein sequence ID" value="KAK7070890.1"/>
    <property type="molecule type" value="Genomic_DNA"/>
</dbReference>